<dbReference type="PANTHER" id="PTHR46508">
    <property type="entry name" value="PHD FINGER FAMILY PROTEIN"/>
    <property type="match status" value="1"/>
</dbReference>
<dbReference type="InterPro" id="IPR013083">
    <property type="entry name" value="Znf_RING/FYVE/PHD"/>
</dbReference>
<dbReference type="PROSITE" id="PS50016">
    <property type="entry name" value="ZF_PHD_2"/>
    <property type="match status" value="1"/>
</dbReference>
<comment type="subcellular location">
    <subcellularLocation>
        <location evidence="1">Nucleus</location>
    </subcellularLocation>
</comment>
<keyword evidence="5" id="KW-0539">Nucleus</keyword>
<keyword evidence="4" id="KW-0862">Zinc</keyword>
<dbReference type="CDD" id="cd04301">
    <property type="entry name" value="NAT_SF"/>
    <property type="match status" value="1"/>
</dbReference>
<evidence type="ECO:0000256" key="3">
    <source>
        <dbReference type="ARBA" id="ARBA00022771"/>
    </source>
</evidence>
<evidence type="ECO:0000256" key="6">
    <source>
        <dbReference type="PROSITE-ProRule" id="PRU00146"/>
    </source>
</evidence>
<protein>
    <recommendedName>
        <fullName evidence="11">Increased DNA methylation 1</fullName>
    </recommendedName>
</protein>
<evidence type="ECO:0000256" key="2">
    <source>
        <dbReference type="ARBA" id="ARBA00022723"/>
    </source>
</evidence>
<dbReference type="PANTHER" id="PTHR46508:SF2">
    <property type="entry name" value="INCREASED DNA METHYLATION 1"/>
    <property type="match status" value="1"/>
</dbReference>
<evidence type="ECO:0000259" key="8">
    <source>
        <dbReference type="PROSITE" id="PS51186"/>
    </source>
</evidence>
<dbReference type="Gene3D" id="3.40.630.30">
    <property type="match status" value="1"/>
</dbReference>
<dbReference type="SMART" id="SM00249">
    <property type="entry name" value="PHD"/>
    <property type="match status" value="2"/>
</dbReference>
<keyword evidence="2" id="KW-0479">Metal-binding</keyword>
<dbReference type="SUPFAM" id="SSF57903">
    <property type="entry name" value="FYVE/PHD zinc finger"/>
    <property type="match status" value="1"/>
</dbReference>
<dbReference type="InterPro" id="IPR056511">
    <property type="entry name" value="IDM1_C"/>
</dbReference>
<evidence type="ECO:0000259" key="7">
    <source>
        <dbReference type="PROSITE" id="PS50016"/>
    </source>
</evidence>
<dbReference type="EMBL" id="CAXIPR030000106">
    <property type="protein sequence ID" value="CAM0144864.1"/>
    <property type="molecule type" value="Genomic_DNA"/>
</dbReference>
<dbReference type="InterPro" id="IPR032308">
    <property type="entry name" value="TDBD"/>
</dbReference>
<dbReference type="SUPFAM" id="SSF55729">
    <property type="entry name" value="Acyl-CoA N-acyltransferases (Nat)"/>
    <property type="match status" value="1"/>
</dbReference>
<dbReference type="PROSITE" id="PS51186">
    <property type="entry name" value="GNAT"/>
    <property type="match status" value="1"/>
</dbReference>
<dbReference type="Proteomes" id="UP001497457">
    <property type="component" value="Unassembled WGS sequence"/>
</dbReference>
<feature type="domain" description="N-acetyltransferase" evidence="8">
    <location>
        <begin position="1084"/>
        <end position="1240"/>
    </location>
</feature>
<sequence>MADDMLGFKEDDAMRFIFGEDIIGIDDPGAFDRSLMELQVFKDVFCGADATTNAHLPAETDLGFIHTTTFDSSAHPDPAAHPPQLQVPHPHPTLAQLQDPHLDAALMQGFMGCCQPGAKRAADLPAGLCDDHHQFFGASILDMQAQGTPQHVMLCNAAGLGGSSSTSAVDDPMPSYMEALAEISEFQSAAALLPDPFLHQWLQDQQQYPTNMCFTFDQGQVDDTTYPQCTSTKDTGGVDQHPFYSQEAHGTPQQSQFWFSPDQFTQLEAGCQNGTPDANISSLDETDVRGCSSSVRSASAAAVSKKAFGRDIPDQLEAHAHRLFKDAGWTIKPRKRNDRAKMASYFTAPNREAVHTSLTQAWKFCGNKLHQASADSERGRHPKEWSDVDAFWKDLTDTMAYVDRMLANQQNALTLLQRWQILDPFVAVVFISRKITALQQHKTLRAVNSSTFVLDGSIDISSESKAMHKASDLLPNRMIQSTPLITDSDCSTLATESYNGHQSLQSCHDVEDNNDKDMNPKLCCNKSLNYDASDQTKHHIYTGDDGRHTHAQAKSVNSSVKKAHKKSKRMFDIAATGLDGLGSQSTMQSTTENVFNRWTNVATSGMYDTGIINAFEEHHMCSGVDTLKNHTIAEWKSEMVDKDDRSNKCEFLMPSGRKQLNTLPSAWRTEELSECNTFSEVHCISRESQSDATASCPDDKVQEQILPSCGQCSEDSLNGPTGNTVPAELSHECSVAVLQTDPTRDSKICQTATAKIKPKGWEKYMKKRPRELRISDEDLVITAIVKNKDLVSCHKFAAGFSGAKKLKKLKSHKKCNKLLSKTGKSGTNLLGGKRVCLARKTVICWLIATGFLTVKDVIQYRDPKSNKVVKDGLVTWEGVVCNCCKKTLSVSDFMAHAGCSNPKSSLGLFLESGKSYTLCLVEAWSAEFMSRRSNACGRKVEAIDENDDTCGFCGDGGELLCCDNCPSTYHQACLSPKELPEGSWYCHNCTCQICGRPVSEKEVSTFSAIFKCLQCGDSYHDTCIEQEKLPFEGQISDTWFCGEYCKEIFIGLRSHIGTDNILDNELSWSILRCNSDGQKLHSVQKIAYFAECNTKLAVALTLLEECFIRMVDPRTGVDMIPHVLYNKRSNFARVDYQGFYTVILEKGDEILCVASIRVHGTKAAELPFIATSVDYRRQGMCRIVMNIIEKMLRAFNVKMLVLSAIPELVNTWVSGFGFKPIEDAERKQLHNVNLMLFPGTSLLTKRLDGFIMAAKPGQENNLHEVYGLPKGKHMPNVKSREHFELHDIDLSGKEFKAEVSVSGPLGKLKKEWGSAAWFPSTKVHALHRYWCFVLANFIFQITAQLNGVRQHLFQVISHQTVGKWIR</sequence>
<dbReference type="InterPro" id="IPR019787">
    <property type="entry name" value="Znf_PHD-finger"/>
</dbReference>
<accession>A0ABC9GR42</accession>
<comment type="caution">
    <text evidence="9">The sequence shown here is derived from an EMBL/GenBank/DDBJ whole genome shotgun (WGS) entry which is preliminary data.</text>
</comment>
<name>A0ABC9GR42_9POAL</name>
<proteinExistence type="predicted"/>
<reference evidence="9 10" key="1">
    <citation type="submission" date="2024-10" db="EMBL/GenBank/DDBJ databases">
        <authorList>
            <person name="Ryan C."/>
        </authorList>
    </citation>
    <scope>NUCLEOTIDE SEQUENCE [LARGE SCALE GENOMIC DNA]</scope>
</reference>
<dbReference type="GO" id="GO:0005634">
    <property type="term" value="C:nucleus"/>
    <property type="evidence" value="ECO:0007669"/>
    <property type="project" value="UniProtKB-SubCell"/>
</dbReference>
<dbReference type="InterPro" id="IPR000182">
    <property type="entry name" value="GNAT_dom"/>
</dbReference>
<evidence type="ECO:0000256" key="1">
    <source>
        <dbReference type="ARBA" id="ARBA00004123"/>
    </source>
</evidence>
<evidence type="ECO:0000256" key="5">
    <source>
        <dbReference type="ARBA" id="ARBA00023242"/>
    </source>
</evidence>
<evidence type="ECO:0000256" key="4">
    <source>
        <dbReference type="ARBA" id="ARBA00022833"/>
    </source>
</evidence>
<dbReference type="InterPro" id="IPR011011">
    <property type="entry name" value="Znf_FYVE_PHD"/>
</dbReference>
<dbReference type="InterPro" id="IPR016181">
    <property type="entry name" value="Acyl_CoA_acyltransferase"/>
</dbReference>
<dbReference type="Pfam" id="PF16135">
    <property type="entry name" value="TDBD"/>
    <property type="match status" value="1"/>
</dbReference>
<dbReference type="InterPro" id="IPR001965">
    <property type="entry name" value="Znf_PHD"/>
</dbReference>
<dbReference type="Gene3D" id="3.30.40.10">
    <property type="entry name" value="Zinc/RING finger domain, C3HC4 (zinc finger)"/>
    <property type="match status" value="1"/>
</dbReference>
<evidence type="ECO:0000313" key="10">
    <source>
        <dbReference type="Proteomes" id="UP001497457"/>
    </source>
</evidence>
<feature type="domain" description="PHD-type" evidence="7">
    <location>
        <begin position="947"/>
        <end position="992"/>
    </location>
</feature>
<evidence type="ECO:0008006" key="11">
    <source>
        <dbReference type="Google" id="ProtNLM"/>
    </source>
</evidence>
<gene>
    <name evidence="9" type="ORF">URODEC1_LOCUS118685</name>
</gene>
<keyword evidence="3 6" id="KW-0863">Zinc-finger</keyword>
<dbReference type="CDD" id="cd15532">
    <property type="entry name" value="PHD2_CHD_II"/>
    <property type="match status" value="1"/>
</dbReference>
<dbReference type="GO" id="GO:0008270">
    <property type="term" value="F:zinc ion binding"/>
    <property type="evidence" value="ECO:0007669"/>
    <property type="project" value="UniProtKB-KW"/>
</dbReference>
<keyword evidence="10" id="KW-1185">Reference proteome</keyword>
<dbReference type="Pfam" id="PF23209">
    <property type="entry name" value="IDM1_C"/>
    <property type="match status" value="1"/>
</dbReference>
<organism evidence="9 10">
    <name type="scientific">Urochloa decumbens</name>
    <dbReference type="NCBI Taxonomy" id="240449"/>
    <lineage>
        <taxon>Eukaryota</taxon>
        <taxon>Viridiplantae</taxon>
        <taxon>Streptophyta</taxon>
        <taxon>Embryophyta</taxon>
        <taxon>Tracheophyta</taxon>
        <taxon>Spermatophyta</taxon>
        <taxon>Magnoliopsida</taxon>
        <taxon>Liliopsida</taxon>
        <taxon>Poales</taxon>
        <taxon>Poaceae</taxon>
        <taxon>PACMAD clade</taxon>
        <taxon>Panicoideae</taxon>
        <taxon>Panicodae</taxon>
        <taxon>Paniceae</taxon>
        <taxon>Melinidinae</taxon>
        <taxon>Urochloa</taxon>
    </lineage>
</organism>
<evidence type="ECO:0000313" key="9">
    <source>
        <dbReference type="EMBL" id="CAM0144864.1"/>
    </source>
</evidence>
<dbReference type="Pfam" id="PF00628">
    <property type="entry name" value="PHD"/>
    <property type="match status" value="1"/>
</dbReference>